<name>A0A7J0GFY5_9ERIC</name>
<gene>
    <name evidence="2" type="ORF">Acr_21g0003150</name>
</gene>
<reference evidence="2 3" key="1">
    <citation type="submission" date="2019-07" db="EMBL/GenBank/DDBJ databases">
        <title>De Novo Assembly of kiwifruit Actinidia rufa.</title>
        <authorList>
            <person name="Sugita-Konishi S."/>
            <person name="Sato K."/>
            <person name="Mori E."/>
            <person name="Abe Y."/>
            <person name="Kisaki G."/>
            <person name="Hamano K."/>
            <person name="Suezawa K."/>
            <person name="Otani M."/>
            <person name="Fukuda T."/>
            <person name="Manabe T."/>
            <person name="Gomi K."/>
            <person name="Tabuchi M."/>
            <person name="Akimitsu K."/>
            <person name="Kataoka I."/>
        </authorList>
    </citation>
    <scope>NUCLEOTIDE SEQUENCE [LARGE SCALE GENOMIC DNA]</scope>
    <source>
        <strain evidence="3">cv. Fuchu</strain>
    </source>
</reference>
<sequence length="135" mass="14865">MSSGEGGRKVQVLRRAQGGRLAFVGDLIQGPGVSIECRRPSVRLRRSQIGVVQSSRALIGSVGARHGIGTKVEASLEGSVGQWSEPRWTKLSLVEGKSRQVEPLQRRAQSEIQRLKVPNRRSPEVRSGFQEPTWL</sequence>
<keyword evidence="3" id="KW-1185">Reference proteome</keyword>
<evidence type="ECO:0000313" key="3">
    <source>
        <dbReference type="Proteomes" id="UP000585474"/>
    </source>
</evidence>
<evidence type="ECO:0000256" key="1">
    <source>
        <dbReference type="SAM" id="MobiDB-lite"/>
    </source>
</evidence>
<feature type="region of interest" description="Disordered" evidence="1">
    <location>
        <begin position="102"/>
        <end position="135"/>
    </location>
</feature>
<evidence type="ECO:0000313" key="2">
    <source>
        <dbReference type="EMBL" id="GFZ09716.1"/>
    </source>
</evidence>
<protein>
    <submittedName>
        <fullName evidence="2">Uncharacterized protein</fullName>
    </submittedName>
</protein>
<dbReference type="AlphaFoldDB" id="A0A7J0GFY5"/>
<dbReference type="EMBL" id="BJWL01000021">
    <property type="protein sequence ID" value="GFZ09716.1"/>
    <property type="molecule type" value="Genomic_DNA"/>
</dbReference>
<proteinExistence type="predicted"/>
<organism evidence="2 3">
    <name type="scientific">Actinidia rufa</name>
    <dbReference type="NCBI Taxonomy" id="165716"/>
    <lineage>
        <taxon>Eukaryota</taxon>
        <taxon>Viridiplantae</taxon>
        <taxon>Streptophyta</taxon>
        <taxon>Embryophyta</taxon>
        <taxon>Tracheophyta</taxon>
        <taxon>Spermatophyta</taxon>
        <taxon>Magnoliopsida</taxon>
        <taxon>eudicotyledons</taxon>
        <taxon>Gunneridae</taxon>
        <taxon>Pentapetalae</taxon>
        <taxon>asterids</taxon>
        <taxon>Ericales</taxon>
        <taxon>Actinidiaceae</taxon>
        <taxon>Actinidia</taxon>
    </lineage>
</organism>
<comment type="caution">
    <text evidence="2">The sequence shown here is derived from an EMBL/GenBank/DDBJ whole genome shotgun (WGS) entry which is preliminary data.</text>
</comment>
<dbReference type="Proteomes" id="UP000585474">
    <property type="component" value="Unassembled WGS sequence"/>
</dbReference>
<accession>A0A7J0GFY5</accession>